<proteinExistence type="predicted"/>
<dbReference type="InterPro" id="IPR004853">
    <property type="entry name" value="Sugar_P_trans_dom"/>
</dbReference>
<evidence type="ECO:0000256" key="2">
    <source>
        <dbReference type="ARBA" id="ARBA00022692"/>
    </source>
</evidence>
<reference evidence="7" key="2">
    <citation type="submission" date="2021-04" db="EMBL/GenBank/DDBJ databases">
        <authorList>
            <person name="Podell S."/>
        </authorList>
    </citation>
    <scope>NUCLEOTIDE SEQUENCE</scope>
    <source>
        <strain evidence="7">Hildebrandi</strain>
    </source>
</reference>
<gene>
    <name evidence="7" type="ORF">IV203_005636</name>
</gene>
<evidence type="ECO:0000259" key="6">
    <source>
        <dbReference type="Pfam" id="PF03151"/>
    </source>
</evidence>
<keyword evidence="8" id="KW-1185">Reference proteome</keyword>
<feature type="transmembrane region" description="Helical" evidence="5">
    <location>
        <begin position="200"/>
        <end position="221"/>
    </location>
</feature>
<comment type="subcellular location">
    <subcellularLocation>
        <location evidence="1">Membrane</location>
        <topology evidence="1">Multi-pass membrane protein</topology>
    </subcellularLocation>
</comment>
<accession>A0A9K3KMP7</accession>
<dbReference type="EMBL" id="JAGRRH010000021">
    <property type="protein sequence ID" value="KAG7346568.1"/>
    <property type="molecule type" value="Genomic_DNA"/>
</dbReference>
<feature type="transmembrane region" description="Helical" evidence="5">
    <location>
        <begin position="119"/>
        <end position="137"/>
    </location>
</feature>
<organism evidence="7 8">
    <name type="scientific">Nitzschia inconspicua</name>
    <dbReference type="NCBI Taxonomy" id="303405"/>
    <lineage>
        <taxon>Eukaryota</taxon>
        <taxon>Sar</taxon>
        <taxon>Stramenopiles</taxon>
        <taxon>Ochrophyta</taxon>
        <taxon>Bacillariophyta</taxon>
        <taxon>Bacillariophyceae</taxon>
        <taxon>Bacillariophycidae</taxon>
        <taxon>Bacillariales</taxon>
        <taxon>Bacillariaceae</taxon>
        <taxon>Nitzschia</taxon>
    </lineage>
</organism>
<feature type="transmembrane region" description="Helical" evidence="5">
    <location>
        <begin position="169"/>
        <end position="188"/>
    </location>
</feature>
<feature type="transmembrane region" description="Helical" evidence="5">
    <location>
        <begin position="39"/>
        <end position="58"/>
    </location>
</feature>
<feature type="transmembrane region" description="Helical" evidence="5">
    <location>
        <begin position="296"/>
        <end position="314"/>
    </location>
</feature>
<comment type="caution">
    <text evidence="7">The sequence shown here is derived from an EMBL/GenBank/DDBJ whole genome shotgun (WGS) entry which is preliminary data.</text>
</comment>
<dbReference type="OrthoDB" id="6418713at2759"/>
<feature type="transmembrane region" description="Helical" evidence="5">
    <location>
        <begin position="241"/>
        <end position="261"/>
    </location>
</feature>
<evidence type="ECO:0000256" key="5">
    <source>
        <dbReference type="SAM" id="Phobius"/>
    </source>
</evidence>
<dbReference type="AlphaFoldDB" id="A0A9K3KMP7"/>
<dbReference type="Proteomes" id="UP000693970">
    <property type="component" value="Unassembled WGS sequence"/>
</dbReference>
<dbReference type="GO" id="GO:0016020">
    <property type="term" value="C:membrane"/>
    <property type="evidence" value="ECO:0007669"/>
    <property type="project" value="UniProtKB-SubCell"/>
</dbReference>
<dbReference type="PANTHER" id="PTHR11132">
    <property type="entry name" value="SOLUTE CARRIER FAMILY 35"/>
    <property type="match status" value="1"/>
</dbReference>
<keyword evidence="2 5" id="KW-0812">Transmembrane</keyword>
<evidence type="ECO:0000256" key="4">
    <source>
        <dbReference type="ARBA" id="ARBA00023136"/>
    </source>
</evidence>
<feature type="transmembrane region" description="Helical" evidence="5">
    <location>
        <begin position="12"/>
        <end position="33"/>
    </location>
</feature>
<dbReference type="InterPro" id="IPR050186">
    <property type="entry name" value="TPT_transporter"/>
</dbReference>
<evidence type="ECO:0000313" key="7">
    <source>
        <dbReference type="EMBL" id="KAG7346568.1"/>
    </source>
</evidence>
<dbReference type="Pfam" id="PF03151">
    <property type="entry name" value="TPT"/>
    <property type="match status" value="1"/>
</dbReference>
<keyword evidence="4 5" id="KW-0472">Membrane</keyword>
<reference evidence="7" key="1">
    <citation type="journal article" date="2021" name="Sci. Rep.">
        <title>Diploid genomic architecture of Nitzschia inconspicua, an elite biomass production diatom.</title>
        <authorList>
            <person name="Oliver A."/>
            <person name="Podell S."/>
            <person name="Pinowska A."/>
            <person name="Traller J.C."/>
            <person name="Smith S.R."/>
            <person name="McClure R."/>
            <person name="Beliaev A."/>
            <person name="Bohutskyi P."/>
            <person name="Hill E.A."/>
            <person name="Rabines A."/>
            <person name="Zheng H."/>
            <person name="Allen L.Z."/>
            <person name="Kuo A."/>
            <person name="Grigoriev I.V."/>
            <person name="Allen A.E."/>
            <person name="Hazlebeck D."/>
            <person name="Allen E.E."/>
        </authorList>
    </citation>
    <scope>NUCLEOTIDE SEQUENCE</scope>
    <source>
        <strain evidence="7">Hildebrandi</strain>
    </source>
</reference>
<feature type="transmembrane region" description="Helical" evidence="5">
    <location>
        <begin position="91"/>
        <end position="113"/>
    </location>
</feature>
<sequence>MASLRDESWLWLCLWTINNIGVTLLNKITFAMVDFQYPYFLSFVHMLCNSLGTQYIFWQIKQDDKTGTESSIQKLLGHLVRRDLDATGKSYILWFSLIFSLNIAIGNVSLRYVSVNFNQVMRSLVPCFTIFLGLLVGKTFTCRRIASVVPIIVGVMMACFGDMEYTILGFVYTLCCVILAALKAVVAGEMLTGSLKLHPVDLLGHLAPLAMIQCIIMSLATGEIPAILRRPELYLTDPRPAIVILFSGLCSFSLNITSLMTNKLTSPLTLTIAGNVKQVMMIVISTIVFATPITPLNGFGIVVVLIGSAIYSFVSLKDKKDDSASSTVLRKTSMEPDDETNIPVIVQNTGNCRDVRPAILTSRSNSRESGV</sequence>
<evidence type="ECO:0000256" key="1">
    <source>
        <dbReference type="ARBA" id="ARBA00004141"/>
    </source>
</evidence>
<protein>
    <submittedName>
        <fullName evidence="7">Triose-phosphate transporter family protein</fullName>
    </submittedName>
</protein>
<feature type="domain" description="Sugar phosphate transporter" evidence="6">
    <location>
        <begin position="11"/>
        <end position="312"/>
    </location>
</feature>
<keyword evidence="3 5" id="KW-1133">Transmembrane helix</keyword>
<evidence type="ECO:0000256" key="3">
    <source>
        <dbReference type="ARBA" id="ARBA00022989"/>
    </source>
</evidence>
<name>A0A9K3KMP7_9STRA</name>
<evidence type="ECO:0000313" key="8">
    <source>
        <dbReference type="Proteomes" id="UP000693970"/>
    </source>
</evidence>